<dbReference type="Gene3D" id="3.90.1200.10">
    <property type="match status" value="1"/>
</dbReference>
<dbReference type="PANTHER" id="PTHR11012:SF56">
    <property type="entry name" value="CHK KINASE-LIKE DOMAIN-CONTAINING PROTEIN-RELATED"/>
    <property type="match status" value="1"/>
</dbReference>
<dbReference type="AlphaFoldDB" id="W8C852"/>
<organism evidence="3">
    <name type="scientific">Ceratitis capitata</name>
    <name type="common">Mediterranean fruit fly</name>
    <name type="synonym">Tephritis capitata</name>
    <dbReference type="NCBI Taxonomy" id="7213"/>
    <lineage>
        <taxon>Eukaryota</taxon>
        <taxon>Metazoa</taxon>
        <taxon>Ecdysozoa</taxon>
        <taxon>Arthropoda</taxon>
        <taxon>Hexapoda</taxon>
        <taxon>Insecta</taxon>
        <taxon>Pterygota</taxon>
        <taxon>Neoptera</taxon>
        <taxon>Endopterygota</taxon>
        <taxon>Diptera</taxon>
        <taxon>Brachycera</taxon>
        <taxon>Muscomorpha</taxon>
        <taxon>Tephritoidea</taxon>
        <taxon>Tephritidae</taxon>
        <taxon>Ceratitis</taxon>
        <taxon>Ceratitis</taxon>
    </lineage>
</organism>
<feature type="domain" description="CHK kinase-like" evidence="2">
    <location>
        <begin position="132"/>
        <end position="328"/>
    </location>
</feature>
<dbReference type="SUPFAM" id="SSF56112">
    <property type="entry name" value="Protein kinase-like (PK-like)"/>
    <property type="match status" value="1"/>
</dbReference>
<sequence>MAVATVNYTSGLYQKLLKHIVGEAAVLQNVVVIPQRPRSIYCSTMYRLHLRYTLENESEESEEEVEQQEAEAKNRVIKIFVKDVPSAFFSISKEHILYGEILPRINQILHYCGTTRISPKLYYALTQGGSTHMLEDLSAIDYVTRPRTIGYNEDEARFIIKRLGEFHGASYFYTSSHSEIIGKLQRIYQGSLESNNIFLEEKLVYNIEYASDIVGSWPGYECIAMKMRRNTRETFRNKFLPLFDVGAAKFSVITHGDMWVENVLLKYDEDDGLPEDAKFVDYRNCSYSSPAFDLHNFLITSLQLPVLMNHTASLIEDYYSSFYSVLLSIHYPHDRIPTLDCVLSELRRTEYYSYYLLMYPFAEAMLSEDLAYEKSSSLNNVDSDLLERCRKNIYSNPRVLETYKYILKTFEQNHLLDE</sequence>
<accession>W8C852</accession>
<evidence type="ECO:0000259" key="2">
    <source>
        <dbReference type="SMART" id="SM00587"/>
    </source>
</evidence>
<dbReference type="EMBL" id="GAMC01000132">
    <property type="protein sequence ID" value="JAC06424.1"/>
    <property type="molecule type" value="mRNA"/>
</dbReference>
<reference evidence="3" key="2">
    <citation type="journal article" date="2014" name="BMC Genomics">
        <title>A genomic perspective to assessing quality of mass-reared SIT flies used in Mediterranean fruit fly (Ceratitis capitata) eradication in California.</title>
        <authorList>
            <person name="Calla B."/>
            <person name="Hall B."/>
            <person name="Hou S."/>
            <person name="Geib S.M."/>
        </authorList>
    </citation>
    <scope>NUCLEOTIDE SEQUENCE</scope>
</reference>
<reference evidence="3" key="1">
    <citation type="submission" date="2013-07" db="EMBL/GenBank/DDBJ databases">
        <authorList>
            <person name="Geib S."/>
        </authorList>
    </citation>
    <scope>NUCLEOTIDE SEQUENCE</scope>
</reference>
<dbReference type="SMART" id="SM00587">
    <property type="entry name" value="CHK"/>
    <property type="match status" value="1"/>
</dbReference>
<dbReference type="InterPro" id="IPR015897">
    <property type="entry name" value="CHK_kinase-like"/>
</dbReference>
<dbReference type="InterPro" id="IPR011009">
    <property type="entry name" value="Kinase-like_dom_sf"/>
</dbReference>
<name>W8C852_CERCA</name>
<proteinExistence type="evidence at transcript level"/>
<feature type="coiled-coil region" evidence="1">
    <location>
        <begin position="51"/>
        <end position="78"/>
    </location>
</feature>
<evidence type="ECO:0000256" key="1">
    <source>
        <dbReference type="SAM" id="Coils"/>
    </source>
</evidence>
<evidence type="ECO:0000313" key="3">
    <source>
        <dbReference type="EMBL" id="JAC06424.1"/>
    </source>
</evidence>
<dbReference type="OrthoDB" id="8250698at2759"/>
<keyword evidence="1" id="KW-0175">Coiled coil</keyword>
<dbReference type="PANTHER" id="PTHR11012">
    <property type="entry name" value="PROTEIN KINASE-LIKE DOMAIN-CONTAINING"/>
    <property type="match status" value="1"/>
</dbReference>
<dbReference type="InterPro" id="IPR004119">
    <property type="entry name" value="EcKL"/>
</dbReference>
<dbReference type="Pfam" id="PF02958">
    <property type="entry name" value="EcKL"/>
    <property type="match status" value="1"/>
</dbReference>
<protein>
    <recommendedName>
        <fullName evidence="2">CHK kinase-like domain-containing protein</fullName>
    </recommendedName>
</protein>